<comment type="caution">
    <text evidence="1">The sequence shown here is derived from an EMBL/GenBank/DDBJ whole genome shotgun (WGS) entry which is preliminary data.</text>
</comment>
<reference evidence="1" key="1">
    <citation type="submission" date="2020-07" db="EMBL/GenBank/DDBJ databases">
        <title>Multicomponent nature underlies the extraordinary mechanical properties of spider dragline silk.</title>
        <authorList>
            <person name="Kono N."/>
            <person name="Nakamura H."/>
            <person name="Mori M."/>
            <person name="Yoshida Y."/>
            <person name="Ohtoshi R."/>
            <person name="Malay A.D."/>
            <person name="Moran D.A.P."/>
            <person name="Tomita M."/>
            <person name="Numata K."/>
            <person name="Arakawa K."/>
        </authorList>
    </citation>
    <scope>NUCLEOTIDE SEQUENCE</scope>
</reference>
<organism evidence="1 2">
    <name type="scientific">Trichonephila clavata</name>
    <name type="common">Joro spider</name>
    <name type="synonym">Nephila clavata</name>
    <dbReference type="NCBI Taxonomy" id="2740835"/>
    <lineage>
        <taxon>Eukaryota</taxon>
        <taxon>Metazoa</taxon>
        <taxon>Ecdysozoa</taxon>
        <taxon>Arthropoda</taxon>
        <taxon>Chelicerata</taxon>
        <taxon>Arachnida</taxon>
        <taxon>Araneae</taxon>
        <taxon>Araneomorphae</taxon>
        <taxon>Entelegynae</taxon>
        <taxon>Araneoidea</taxon>
        <taxon>Nephilidae</taxon>
        <taxon>Trichonephila</taxon>
    </lineage>
</organism>
<accession>A0A8X6JFB8</accession>
<dbReference type="EMBL" id="BMAO01029636">
    <property type="protein sequence ID" value="GFR33195.1"/>
    <property type="molecule type" value="Genomic_DNA"/>
</dbReference>
<evidence type="ECO:0000313" key="1">
    <source>
        <dbReference type="EMBL" id="GFR33195.1"/>
    </source>
</evidence>
<proteinExistence type="predicted"/>
<gene>
    <name evidence="1" type="ORF">TNCT_301351</name>
</gene>
<sequence>MKRTLENTINRKKVTDSSKDGIFCCANIITRERKQPLSRRTGPNFRPSVVRNEETLDKRINRKEVTASSKDGIFCCGQTLSRETEKDPFREELV</sequence>
<evidence type="ECO:0000313" key="2">
    <source>
        <dbReference type="Proteomes" id="UP000887116"/>
    </source>
</evidence>
<dbReference type="AlphaFoldDB" id="A0A8X6JFB8"/>
<keyword evidence="2" id="KW-1185">Reference proteome</keyword>
<name>A0A8X6JFB8_TRICU</name>
<protein>
    <submittedName>
        <fullName evidence="1">Uncharacterized protein</fullName>
    </submittedName>
</protein>
<dbReference type="Proteomes" id="UP000887116">
    <property type="component" value="Unassembled WGS sequence"/>
</dbReference>